<name>A0A6N6RCR2_9FLAO</name>
<organism evidence="1 2">
    <name type="scientific">Phaeocystidibacter luteus</name>
    <dbReference type="NCBI Taxonomy" id="911197"/>
    <lineage>
        <taxon>Bacteria</taxon>
        <taxon>Pseudomonadati</taxon>
        <taxon>Bacteroidota</taxon>
        <taxon>Flavobacteriia</taxon>
        <taxon>Flavobacteriales</taxon>
        <taxon>Phaeocystidibacteraceae</taxon>
        <taxon>Phaeocystidibacter</taxon>
    </lineage>
</organism>
<dbReference type="Proteomes" id="UP000468650">
    <property type="component" value="Unassembled WGS sequence"/>
</dbReference>
<protein>
    <submittedName>
        <fullName evidence="1">Uncharacterized protein</fullName>
    </submittedName>
</protein>
<gene>
    <name evidence="1" type="ORF">F8C67_13310</name>
</gene>
<dbReference type="RefSeq" id="WP_151668360.1">
    <property type="nucleotide sequence ID" value="NZ_WBVO01000014.1"/>
</dbReference>
<comment type="caution">
    <text evidence="1">The sequence shown here is derived from an EMBL/GenBank/DDBJ whole genome shotgun (WGS) entry which is preliminary data.</text>
</comment>
<keyword evidence="2" id="KW-1185">Reference proteome</keyword>
<dbReference type="AlphaFoldDB" id="A0A6N6RCR2"/>
<accession>A0A6N6RCR2</accession>
<dbReference type="PROSITE" id="PS51257">
    <property type="entry name" value="PROKAR_LIPOPROTEIN"/>
    <property type="match status" value="1"/>
</dbReference>
<proteinExistence type="predicted"/>
<dbReference type="EMBL" id="WBVO01000014">
    <property type="protein sequence ID" value="KAB2805427.1"/>
    <property type="molecule type" value="Genomic_DNA"/>
</dbReference>
<evidence type="ECO:0000313" key="2">
    <source>
        <dbReference type="Proteomes" id="UP000468650"/>
    </source>
</evidence>
<sequence>MKKNCIDVGSSLMSIAIFLIATTLSSCTKDLHLDDVSNANESLSSQTTNYSNGWSINSIGSSISTRINSMITADEKEFWGAMHSIVLSFVDLAENNSNFVIDLLASAGASEAVSLEIFFQNYSTYSSTVSTNLYNDIGLTLAEFLENEYTFNGSVQIPYVSVPNDGGLSEEGEILGVLGFEGDADDTYGDMYPGVMGEDEVLVTFDPEQMAKTQDLLTVLIVIGLIAVPIILNNQFGTGGVAVAAPSSYESGSGTFGLSWPSCAEYGADLENTKMRIKMRKEIISNHTELEMSFTSFERFGSTTSFIEDLPRALRVKTIHKNDVNTTTFTNLYSFGEFGTAYTTNNDLAVYGVYYDYDWIAGKWTFETSFNDHVGRVTFRSNEHDYMRWKVDKFEWCFGEYSNYSNSGIEFQKKAGS</sequence>
<reference evidence="1 2" key="1">
    <citation type="submission" date="2019-09" db="EMBL/GenBank/DDBJ databases">
        <title>Genomes of family Cryomorphaceae.</title>
        <authorList>
            <person name="Bowman J.P."/>
        </authorList>
    </citation>
    <scope>NUCLEOTIDE SEQUENCE [LARGE SCALE GENOMIC DNA]</scope>
    <source>
        <strain evidence="1 2">LMG 25704</strain>
    </source>
</reference>
<evidence type="ECO:0000313" key="1">
    <source>
        <dbReference type="EMBL" id="KAB2805427.1"/>
    </source>
</evidence>